<evidence type="ECO:0000259" key="3">
    <source>
        <dbReference type="Pfam" id="PF16335"/>
    </source>
</evidence>
<sequence length="816" mass="90614">MQTVRFLLCCLLSLPALAQQQAPAYPLITHDPYFSIWSFTDTLNASPTKHWTGTTHALNAIVQVDDAFYRIMGAAEDVYETVLPTGDESDFSFRYVLQEPGAAWTETTFQDDKWLAGVTPVTHRKEGNGTEWSTRHIWLRRSFELSQLPVHPMYLLTGFDDNAEIYLNGTRIHSAKGVARKFQYLALDAQLRALLKQGKNVLAVHVENTGGDAFVDVGIAAKMPRLHEQKIKNALQQSVKMTATQTSYQYACGPVQISLRFVSPLLLQDLELMSRPVSYITYEAVATDGNTHQVKVLMTAEGAIASNHALQTLTAQQYQHAGLSILKAGTLEQPILQKKGDDLRIDWGYVYVAANIAPGLQQSVGTTATAITDFITNQSSGKATGQGKALSLNTQFDLGRVGSKTATQQLLIGYDDIFSVQYFGSNLRPWWNRSGKETIEQQLQKAAAGSATVLQACADFDAALQQQLTKTGGDAYAHLGILAYRQSIAAHKLVQSPQGELLFLSKENFSNGSINTVDVTYPSAPLYLLYNPLLMQGMLNGIFYYSESGQWKKPFAAHDLGTYPIANGQTYGEDMPVEESGNMIILTAAICKTQKNYAYAKQHWATLTQWVNFLVTDGFDPANQLCTDDFAGHLARNTNLSLKAIVGIGCYSQMAEALGEKAIAQRYRDTAAAMVQRWMQMADDGDHYKLTFDKSGTWSQKYNLVWDKVLGLNLFPAAVYNKEINYYLSKQQAFGLPLDSRRTYTKSDWILWTAALTENRAQFDALLLPVYRFATSTASRVPLSDWHETTNGRQVGFQARSVVGGYYMPLLKAVLR</sequence>
<name>A0A6I6GKW6_9BACT</name>
<dbReference type="InterPro" id="IPR052743">
    <property type="entry name" value="Glutaminase_GtaA"/>
</dbReference>
<evidence type="ECO:0000313" key="5">
    <source>
        <dbReference type="EMBL" id="QGW27542.1"/>
    </source>
</evidence>
<evidence type="ECO:0000259" key="4">
    <source>
        <dbReference type="Pfam" id="PF17168"/>
    </source>
</evidence>
<accession>A0A6I6GKW6</accession>
<dbReference type="InterPro" id="IPR032515">
    <property type="entry name" value="DUF4964"/>
</dbReference>
<protein>
    <submittedName>
        <fullName evidence="5">DUF4965 domain-containing protein</fullName>
    </submittedName>
</protein>
<dbReference type="SUPFAM" id="SSF49785">
    <property type="entry name" value="Galactose-binding domain-like"/>
    <property type="match status" value="1"/>
</dbReference>
<reference evidence="5 6" key="1">
    <citation type="submission" date="2019-11" db="EMBL/GenBank/DDBJ databases">
        <authorList>
            <person name="Im W.T."/>
        </authorList>
    </citation>
    <scope>NUCLEOTIDE SEQUENCE [LARGE SCALE GENOMIC DNA]</scope>
    <source>
        <strain evidence="5 6">SB-02</strain>
    </source>
</reference>
<feature type="chain" id="PRO_5026224846" evidence="1">
    <location>
        <begin position="19"/>
        <end position="816"/>
    </location>
</feature>
<dbReference type="GO" id="GO:0005975">
    <property type="term" value="P:carbohydrate metabolic process"/>
    <property type="evidence" value="ECO:0007669"/>
    <property type="project" value="InterPro"/>
</dbReference>
<evidence type="ECO:0000259" key="2">
    <source>
        <dbReference type="Pfam" id="PF16334"/>
    </source>
</evidence>
<dbReference type="InterPro" id="IPR008979">
    <property type="entry name" value="Galactose-bd-like_sf"/>
</dbReference>
<dbReference type="PANTHER" id="PTHR31987:SF1">
    <property type="entry name" value="GLUTAMINASE A"/>
    <property type="match status" value="1"/>
</dbReference>
<dbReference type="InterPro" id="IPR008928">
    <property type="entry name" value="6-hairpin_glycosidase_sf"/>
</dbReference>
<feature type="domain" description="DUF4964" evidence="2">
    <location>
        <begin position="21"/>
        <end position="81"/>
    </location>
</feature>
<evidence type="ECO:0000313" key="6">
    <source>
        <dbReference type="Proteomes" id="UP000426027"/>
    </source>
</evidence>
<gene>
    <name evidence="5" type="ORF">GLV81_05010</name>
</gene>
<keyword evidence="6" id="KW-1185">Reference proteome</keyword>
<keyword evidence="1" id="KW-0732">Signal</keyword>
<feature type="signal peptide" evidence="1">
    <location>
        <begin position="1"/>
        <end position="18"/>
    </location>
</feature>
<dbReference type="Pfam" id="PF17168">
    <property type="entry name" value="DUF5127"/>
    <property type="match status" value="1"/>
</dbReference>
<dbReference type="KEGG" id="fls:GLV81_05010"/>
<dbReference type="AlphaFoldDB" id="A0A6I6GKW6"/>
<dbReference type="EMBL" id="CP046566">
    <property type="protein sequence ID" value="QGW27542.1"/>
    <property type="molecule type" value="Genomic_DNA"/>
</dbReference>
<evidence type="ECO:0000256" key="1">
    <source>
        <dbReference type="SAM" id="SignalP"/>
    </source>
</evidence>
<dbReference type="InterPro" id="IPR033433">
    <property type="entry name" value="GtaA_N"/>
</dbReference>
<proteinExistence type="predicted"/>
<dbReference type="Pfam" id="PF16335">
    <property type="entry name" value="GtaA_6_Hairpin"/>
    <property type="match status" value="1"/>
</dbReference>
<dbReference type="SUPFAM" id="SSF48208">
    <property type="entry name" value="Six-hairpin glycosidases"/>
    <property type="match status" value="1"/>
</dbReference>
<dbReference type="Proteomes" id="UP000426027">
    <property type="component" value="Chromosome"/>
</dbReference>
<feature type="domain" description="Glutaminase A central" evidence="3">
    <location>
        <begin position="473"/>
        <end position="809"/>
    </location>
</feature>
<dbReference type="Gene3D" id="2.60.120.260">
    <property type="entry name" value="Galactose-binding domain-like"/>
    <property type="match status" value="1"/>
</dbReference>
<dbReference type="InterPro" id="IPR032514">
    <property type="entry name" value="GtaA_central"/>
</dbReference>
<dbReference type="PANTHER" id="PTHR31987">
    <property type="entry name" value="GLUTAMINASE A-RELATED"/>
    <property type="match status" value="1"/>
</dbReference>
<organism evidence="5 6">
    <name type="scientific">Phnomibacter ginsenosidimutans</name>
    <dbReference type="NCBI Taxonomy" id="2676868"/>
    <lineage>
        <taxon>Bacteria</taxon>
        <taxon>Pseudomonadati</taxon>
        <taxon>Bacteroidota</taxon>
        <taxon>Chitinophagia</taxon>
        <taxon>Chitinophagales</taxon>
        <taxon>Chitinophagaceae</taxon>
        <taxon>Phnomibacter</taxon>
    </lineage>
</organism>
<dbReference type="Pfam" id="PF16334">
    <property type="entry name" value="DUF4964"/>
    <property type="match status" value="1"/>
</dbReference>
<feature type="domain" description="Glutaminase A N-terminal" evidence="4">
    <location>
        <begin position="244"/>
        <end position="466"/>
    </location>
</feature>